<evidence type="ECO:0000256" key="6">
    <source>
        <dbReference type="SAM" id="Phobius"/>
    </source>
</evidence>
<evidence type="ECO:0000313" key="10">
    <source>
        <dbReference type="Proteomes" id="UP000663829"/>
    </source>
</evidence>
<sequence>MYNTSLFDNITEFLNKTSYNYQVGDLLEPERFSAFHVHLIIWTFSVLTYLLCIPLTIHFYRTRAYLNTVDYFSLQIFLCCFIAWIPAFILLIHHWLQKSTLKFCRFHYVLLSTNETVPILFVIYMVLDRFLYAYPHLKQKCSKLTSIQALHVYALFTWLLTLMIFALANPFVTRDSIKSLPFIKETQNYCTYNYQKLEMVQRVRSIFYFIIFVPTIVLLGFVLYYFYILRGTNQIQNIQKLWTIRATSLLFTIVLFDIYLYYLVNVNQTYKRFIISQIFRSSFFLVQLLIISVTNPHWLELILDNCSLCCLRRRKRNIIPPTISNTTNNNMTAPSSGQAVSGGRGVQSPPYASTTSHYSLVDEDMDDEFDQAQDQLHPTLRVI</sequence>
<feature type="transmembrane region" description="Helical" evidence="6">
    <location>
        <begin position="147"/>
        <end position="168"/>
    </location>
</feature>
<evidence type="ECO:0000259" key="7">
    <source>
        <dbReference type="PROSITE" id="PS50262"/>
    </source>
</evidence>
<evidence type="ECO:0000256" key="3">
    <source>
        <dbReference type="ARBA" id="ARBA00022989"/>
    </source>
</evidence>
<keyword evidence="10" id="KW-1185">Reference proteome</keyword>
<proteinExistence type="predicted"/>
<feature type="domain" description="G-protein coupled receptors family 1 profile" evidence="7">
    <location>
        <begin position="44"/>
        <end position="299"/>
    </location>
</feature>
<name>A0A813TDM0_9BILA</name>
<keyword evidence="4 6" id="KW-0472">Membrane</keyword>
<evidence type="ECO:0000313" key="8">
    <source>
        <dbReference type="EMBL" id="CAF0813072.1"/>
    </source>
</evidence>
<dbReference type="EMBL" id="CAJNOQ010000542">
    <property type="protein sequence ID" value="CAF0813072.1"/>
    <property type="molecule type" value="Genomic_DNA"/>
</dbReference>
<organism evidence="8 10">
    <name type="scientific">Didymodactylos carnosus</name>
    <dbReference type="NCBI Taxonomy" id="1234261"/>
    <lineage>
        <taxon>Eukaryota</taxon>
        <taxon>Metazoa</taxon>
        <taxon>Spiralia</taxon>
        <taxon>Gnathifera</taxon>
        <taxon>Rotifera</taxon>
        <taxon>Eurotatoria</taxon>
        <taxon>Bdelloidea</taxon>
        <taxon>Philodinida</taxon>
        <taxon>Philodinidae</taxon>
        <taxon>Didymodactylos</taxon>
    </lineage>
</organism>
<keyword evidence="3 6" id="KW-1133">Transmembrane helix</keyword>
<feature type="region of interest" description="Disordered" evidence="5">
    <location>
        <begin position="322"/>
        <end position="354"/>
    </location>
</feature>
<dbReference type="PROSITE" id="PS50262">
    <property type="entry name" value="G_PROTEIN_RECEP_F1_2"/>
    <property type="match status" value="1"/>
</dbReference>
<evidence type="ECO:0000313" key="9">
    <source>
        <dbReference type="EMBL" id="CAF3598925.1"/>
    </source>
</evidence>
<evidence type="ECO:0000256" key="5">
    <source>
        <dbReference type="SAM" id="MobiDB-lite"/>
    </source>
</evidence>
<feature type="transmembrane region" description="Helical" evidence="6">
    <location>
        <begin position="108"/>
        <end position="127"/>
    </location>
</feature>
<comment type="caution">
    <text evidence="8">The sequence shown here is derived from an EMBL/GenBank/DDBJ whole genome shotgun (WGS) entry which is preliminary data.</text>
</comment>
<dbReference type="EMBL" id="CAJOBC010000542">
    <property type="protein sequence ID" value="CAF3598925.1"/>
    <property type="molecule type" value="Genomic_DNA"/>
</dbReference>
<evidence type="ECO:0000256" key="2">
    <source>
        <dbReference type="ARBA" id="ARBA00022692"/>
    </source>
</evidence>
<keyword evidence="2 6" id="KW-0812">Transmembrane</keyword>
<feature type="transmembrane region" description="Helical" evidence="6">
    <location>
        <begin position="39"/>
        <end position="60"/>
    </location>
</feature>
<dbReference type="AlphaFoldDB" id="A0A813TDM0"/>
<dbReference type="Proteomes" id="UP000663829">
    <property type="component" value="Unassembled WGS sequence"/>
</dbReference>
<accession>A0A813TDM0</accession>
<dbReference type="GO" id="GO:0016020">
    <property type="term" value="C:membrane"/>
    <property type="evidence" value="ECO:0007669"/>
    <property type="project" value="UniProtKB-SubCell"/>
</dbReference>
<protein>
    <recommendedName>
        <fullName evidence="7">G-protein coupled receptors family 1 profile domain-containing protein</fullName>
    </recommendedName>
</protein>
<feature type="transmembrane region" description="Helical" evidence="6">
    <location>
        <begin position="206"/>
        <end position="228"/>
    </location>
</feature>
<evidence type="ECO:0000256" key="4">
    <source>
        <dbReference type="ARBA" id="ARBA00023136"/>
    </source>
</evidence>
<comment type="subcellular location">
    <subcellularLocation>
        <location evidence="1">Membrane</location>
    </subcellularLocation>
</comment>
<dbReference type="OrthoDB" id="9989023at2759"/>
<feature type="transmembrane region" description="Helical" evidence="6">
    <location>
        <begin position="72"/>
        <end position="96"/>
    </location>
</feature>
<gene>
    <name evidence="8" type="ORF">GPM918_LOCUS4138</name>
    <name evidence="9" type="ORF">SRO942_LOCUS4138</name>
</gene>
<dbReference type="InterPro" id="IPR017452">
    <property type="entry name" value="GPCR_Rhodpsn_7TM"/>
</dbReference>
<dbReference type="SUPFAM" id="SSF81321">
    <property type="entry name" value="Family A G protein-coupled receptor-like"/>
    <property type="match status" value="1"/>
</dbReference>
<dbReference type="Proteomes" id="UP000681722">
    <property type="component" value="Unassembled WGS sequence"/>
</dbReference>
<feature type="transmembrane region" description="Helical" evidence="6">
    <location>
        <begin position="248"/>
        <end position="266"/>
    </location>
</feature>
<reference evidence="8" key="1">
    <citation type="submission" date="2021-02" db="EMBL/GenBank/DDBJ databases">
        <authorList>
            <person name="Nowell W R."/>
        </authorList>
    </citation>
    <scope>NUCLEOTIDE SEQUENCE</scope>
</reference>
<evidence type="ECO:0000256" key="1">
    <source>
        <dbReference type="ARBA" id="ARBA00004370"/>
    </source>
</evidence>